<protein>
    <submittedName>
        <fullName evidence="1">Uncharacterized protein</fullName>
    </submittedName>
</protein>
<proteinExistence type="predicted"/>
<comment type="caution">
    <text evidence="1">The sequence shown here is derived from an EMBL/GenBank/DDBJ whole genome shotgun (WGS) entry which is preliminary data.</text>
</comment>
<dbReference type="EMBL" id="CAJOBJ010053435">
    <property type="protein sequence ID" value="CAF4384836.1"/>
    <property type="molecule type" value="Genomic_DNA"/>
</dbReference>
<evidence type="ECO:0000313" key="1">
    <source>
        <dbReference type="EMBL" id="CAF4384836.1"/>
    </source>
</evidence>
<gene>
    <name evidence="1" type="ORF">GIL414_LOCUS29463</name>
</gene>
<dbReference type="AlphaFoldDB" id="A0A8S2V866"/>
<dbReference type="Proteomes" id="UP000681720">
    <property type="component" value="Unassembled WGS sequence"/>
</dbReference>
<reference evidence="1" key="1">
    <citation type="submission" date="2021-02" db="EMBL/GenBank/DDBJ databases">
        <authorList>
            <person name="Nowell W R."/>
        </authorList>
    </citation>
    <scope>NUCLEOTIDE SEQUENCE</scope>
</reference>
<organism evidence="1 2">
    <name type="scientific">Rotaria magnacalcarata</name>
    <dbReference type="NCBI Taxonomy" id="392030"/>
    <lineage>
        <taxon>Eukaryota</taxon>
        <taxon>Metazoa</taxon>
        <taxon>Spiralia</taxon>
        <taxon>Gnathifera</taxon>
        <taxon>Rotifera</taxon>
        <taxon>Eurotatoria</taxon>
        <taxon>Bdelloidea</taxon>
        <taxon>Philodinida</taxon>
        <taxon>Philodinidae</taxon>
        <taxon>Rotaria</taxon>
    </lineage>
</organism>
<evidence type="ECO:0000313" key="2">
    <source>
        <dbReference type="Proteomes" id="UP000681720"/>
    </source>
</evidence>
<name>A0A8S2V866_9BILA</name>
<feature type="non-terminal residue" evidence="1">
    <location>
        <position position="1"/>
    </location>
</feature>
<feature type="non-terminal residue" evidence="1">
    <location>
        <position position="96"/>
    </location>
</feature>
<sequence>EYLYNTSQLDSKDTIASVTELVLTHWNDLQREQASIIEEETEKQDYCLRRVFKGFDLNYNFTEWIRDKSSIPQETDTTYQLLDLSNLEQDQTAFPT</sequence>
<accession>A0A8S2V866</accession>